<dbReference type="PROSITE" id="PS50109">
    <property type="entry name" value="HIS_KIN"/>
    <property type="match status" value="1"/>
</dbReference>
<dbReference type="GO" id="GO:0004673">
    <property type="term" value="F:protein histidine kinase activity"/>
    <property type="evidence" value="ECO:0007669"/>
    <property type="project" value="UniProtKB-EC"/>
</dbReference>
<evidence type="ECO:0000256" key="7">
    <source>
        <dbReference type="ARBA" id="ARBA00022777"/>
    </source>
</evidence>
<dbReference type="SMART" id="SM00387">
    <property type="entry name" value="HATPase_c"/>
    <property type="match status" value="1"/>
</dbReference>
<dbReference type="AlphaFoldDB" id="C6B335"/>
<dbReference type="EMBL" id="CP001622">
    <property type="protein sequence ID" value="ACS56883.1"/>
    <property type="molecule type" value="Genomic_DNA"/>
</dbReference>
<reference evidence="12 13" key="1">
    <citation type="journal article" date="2010" name="Stand. Genomic Sci.">
        <title>Complete genome sequence of Rhizobium leguminosarum bv. trifolii strain WSM1325, an effective microsymbiont of annual Mediterranean clovers.</title>
        <authorList>
            <person name="Reeve W."/>
            <person name="O'Hara G."/>
            <person name="Chain P."/>
            <person name="Ardley J."/>
            <person name="Brau L."/>
            <person name="Nandesena K."/>
            <person name="Tiwari R."/>
            <person name="Copeland A."/>
            <person name="Nolan M."/>
            <person name="Han C."/>
            <person name="Brettin T."/>
            <person name="Land M."/>
            <person name="Ovchinikova G."/>
            <person name="Ivanova N."/>
            <person name="Mavromatis K."/>
            <person name="Markowitz V."/>
            <person name="Kyrpides N."/>
            <person name="Melino V."/>
            <person name="Denton M."/>
            <person name="Yates R."/>
            <person name="Howieson J."/>
        </authorList>
    </citation>
    <scope>NUCLEOTIDE SEQUENCE [LARGE SCALE GENOMIC DNA]</scope>
    <source>
        <strain evidence="12 13">WSM1325</strain>
    </source>
</reference>
<feature type="domain" description="Histidine kinase" evidence="11">
    <location>
        <begin position="253"/>
        <end position="452"/>
    </location>
</feature>
<evidence type="ECO:0000259" key="11">
    <source>
        <dbReference type="PROSITE" id="PS50109"/>
    </source>
</evidence>
<evidence type="ECO:0000256" key="2">
    <source>
        <dbReference type="ARBA" id="ARBA00004370"/>
    </source>
</evidence>
<evidence type="ECO:0000313" key="13">
    <source>
        <dbReference type="Proteomes" id="UP000002256"/>
    </source>
</evidence>
<dbReference type="PANTHER" id="PTHR45436:SF5">
    <property type="entry name" value="SENSOR HISTIDINE KINASE TRCS"/>
    <property type="match status" value="1"/>
</dbReference>
<dbReference type="InterPro" id="IPR050428">
    <property type="entry name" value="TCS_sensor_his_kinase"/>
</dbReference>
<keyword evidence="4" id="KW-0597">Phosphoprotein</keyword>
<dbReference type="PRINTS" id="PR00344">
    <property type="entry name" value="BCTRLSENSOR"/>
</dbReference>
<dbReference type="KEGG" id="rlg:Rleg_2616"/>
<evidence type="ECO:0000256" key="4">
    <source>
        <dbReference type="ARBA" id="ARBA00022553"/>
    </source>
</evidence>
<sequence length="474" mass="50682" precursor="true">MKAASLKPKSIAGRLLMFSGIFVTLALVVAAIVLWLALKTVVREQVDQRLDTQIGALAAAVTRDAQGKIVLSAPLDAPPFDRPSSGWYWQIDDGQQRLTSRSLMNGTIDAPPPRQDLRHVLMGMPTSGRGGDRGSGPLYLRQAIRSIEGMTLTITATAPMIALVGPALRALFWLVPCMLLLGLVLMAGTLWQIRFGLSPLKSMAANIDAINRGERARLPDEATKELAPLSAKTNALLVANEERLAATRMQFANLAHGLKTPVASLLLALDEKNDPQGAMRNLAARIDNRIKHHLAAARRVMASSDNVVSTDVATSVADLHRAIGQIHAERNIAFDTDIAPGLRVACDESDVEEMLGNLIDNAFKWAASHVKVSARRNGPTARITIEDDGPGIPPDRLAAVLLPGVREDEHVPGNGFGLSIVSELAGLYGGSLVLEANGAMGLRCVLCLPAAVGLVLRDDDKLTNGIIRSDELNP</sequence>
<feature type="transmembrane region" description="Helical" evidence="10">
    <location>
        <begin position="170"/>
        <end position="193"/>
    </location>
</feature>
<dbReference type="InterPro" id="IPR005467">
    <property type="entry name" value="His_kinase_dom"/>
</dbReference>
<comment type="subcellular location">
    <subcellularLocation>
        <location evidence="2">Membrane</location>
    </subcellularLocation>
</comment>
<dbReference type="Proteomes" id="UP000002256">
    <property type="component" value="Chromosome"/>
</dbReference>
<keyword evidence="9 10" id="KW-0472">Membrane</keyword>
<organism evidence="12 13">
    <name type="scientific">Rhizobium leguminosarum bv. trifolii (strain WSM1325)</name>
    <dbReference type="NCBI Taxonomy" id="395491"/>
    <lineage>
        <taxon>Bacteria</taxon>
        <taxon>Pseudomonadati</taxon>
        <taxon>Pseudomonadota</taxon>
        <taxon>Alphaproteobacteria</taxon>
        <taxon>Hyphomicrobiales</taxon>
        <taxon>Rhizobiaceae</taxon>
        <taxon>Rhizobium/Agrobacterium group</taxon>
        <taxon>Rhizobium</taxon>
    </lineage>
</organism>
<evidence type="ECO:0000256" key="6">
    <source>
        <dbReference type="ARBA" id="ARBA00022692"/>
    </source>
</evidence>
<name>C6B335_RHILS</name>
<dbReference type="GO" id="GO:0000160">
    <property type="term" value="P:phosphorelay signal transduction system"/>
    <property type="evidence" value="ECO:0007669"/>
    <property type="project" value="TreeGrafter"/>
</dbReference>
<keyword evidence="6 10" id="KW-0812">Transmembrane</keyword>
<feature type="transmembrane region" description="Helical" evidence="10">
    <location>
        <begin position="15"/>
        <end position="38"/>
    </location>
</feature>
<comment type="catalytic activity">
    <reaction evidence="1">
        <text>ATP + protein L-histidine = ADP + protein N-phospho-L-histidine.</text>
        <dbReference type="EC" id="2.7.13.3"/>
    </reaction>
</comment>
<evidence type="ECO:0000313" key="12">
    <source>
        <dbReference type="EMBL" id="ACS56883.1"/>
    </source>
</evidence>
<evidence type="ECO:0000256" key="1">
    <source>
        <dbReference type="ARBA" id="ARBA00000085"/>
    </source>
</evidence>
<dbReference type="Gene3D" id="1.10.287.130">
    <property type="match status" value="1"/>
</dbReference>
<dbReference type="Gene3D" id="3.30.565.10">
    <property type="entry name" value="Histidine kinase-like ATPase, C-terminal domain"/>
    <property type="match status" value="1"/>
</dbReference>
<dbReference type="HOGENOM" id="CLU_000445_42_3_5"/>
<accession>C6B335</accession>
<dbReference type="Pfam" id="PF02518">
    <property type="entry name" value="HATPase_c"/>
    <property type="match status" value="1"/>
</dbReference>
<protein>
    <recommendedName>
        <fullName evidence="3">histidine kinase</fullName>
        <ecNumber evidence="3">2.7.13.3</ecNumber>
    </recommendedName>
</protein>
<dbReference type="EC" id="2.7.13.3" evidence="3"/>
<dbReference type="InterPro" id="IPR003594">
    <property type="entry name" value="HATPase_dom"/>
</dbReference>
<keyword evidence="7 12" id="KW-0418">Kinase</keyword>
<dbReference type="OrthoDB" id="9809567at2"/>
<dbReference type="PANTHER" id="PTHR45436">
    <property type="entry name" value="SENSOR HISTIDINE KINASE YKOH"/>
    <property type="match status" value="1"/>
</dbReference>
<proteinExistence type="predicted"/>
<dbReference type="InterPro" id="IPR036890">
    <property type="entry name" value="HATPase_C_sf"/>
</dbReference>
<dbReference type="SUPFAM" id="SSF55874">
    <property type="entry name" value="ATPase domain of HSP90 chaperone/DNA topoisomerase II/histidine kinase"/>
    <property type="match status" value="1"/>
</dbReference>
<dbReference type="GO" id="GO:0005886">
    <property type="term" value="C:plasma membrane"/>
    <property type="evidence" value="ECO:0007669"/>
    <property type="project" value="TreeGrafter"/>
</dbReference>
<keyword evidence="5" id="KW-0808">Transferase</keyword>
<gene>
    <name evidence="12" type="ordered locus">Rleg_2616</name>
</gene>
<evidence type="ECO:0000256" key="5">
    <source>
        <dbReference type="ARBA" id="ARBA00022679"/>
    </source>
</evidence>
<keyword evidence="8 10" id="KW-1133">Transmembrane helix</keyword>
<dbReference type="InterPro" id="IPR004358">
    <property type="entry name" value="Sig_transdc_His_kin-like_C"/>
</dbReference>
<evidence type="ECO:0000256" key="10">
    <source>
        <dbReference type="SAM" id="Phobius"/>
    </source>
</evidence>
<evidence type="ECO:0000256" key="9">
    <source>
        <dbReference type="ARBA" id="ARBA00023136"/>
    </source>
</evidence>
<evidence type="ECO:0000256" key="8">
    <source>
        <dbReference type="ARBA" id="ARBA00022989"/>
    </source>
</evidence>
<evidence type="ECO:0000256" key="3">
    <source>
        <dbReference type="ARBA" id="ARBA00012438"/>
    </source>
</evidence>